<feature type="transmembrane region" description="Helical" evidence="8">
    <location>
        <begin position="55"/>
        <end position="73"/>
    </location>
</feature>
<evidence type="ECO:0000256" key="2">
    <source>
        <dbReference type="ARBA" id="ARBA00006236"/>
    </source>
</evidence>
<evidence type="ECO:0000256" key="3">
    <source>
        <dbReference type="ARBA" id="ARBA00022448"/>
    </source>
</evidence>
<keyword evidence="11" id="KW-1185">Reference proteome</keyword>
<feature type="transmembrane region" description="Helical" evidence="8">
    <location>
        <begin position="112"/>
        <end position="129"/>
    </location>
</feature>
<evidence type="ECO:0000259" key="9">
    <source>
        <dbReference type="PROSITE" id="PS50850"/>
    </source>
</evidence>
<comment type="similarity">
    <text evidence="2 8">Belongs to the major facilitator superfamily. Bcr/CmlA family.</text>
</comment>
<evidence type="ECO:0000313" key="11">
    <source>
        <dbReference type="Proteomes" id="UP000245539"/>
    </source>
</evidence>
<evidence type="ECO:0000256" key="6">
    <source>
        <dbReference type="ARBA" id="ARBA00022989"/>
    </source>
</evidence>
<dbReference type="PANTHER" id="PTHR23502">
    <property type="entry name" value="MAJOR FACILITATOR SUPERFAMILY"/>
    <property type="match status" value="1"/>
</dbReference>
<feature type="transmembrane region" description="Helical" evidence="8">
    <location>
        <begin position="85"/>
        <end position="106"/>
    </location>
</feature>
<gene>
    <name evidence="10" type="ORF">DKW60_22510</name>
</gene>
<feature type="transmembrane region" description="Helical" evidence="8">
    <location>
        <begin position="313"/>
        <end position="333"/>
    </location>
</feature>
<dbReference type="EMBL" id="QGKM01000112">
    <property type="protein sequence ID" value="PWQ92167.1"/>
    <property type="molecule type" value="Genomic_DNA"/>
</dbReference>
<dbReference type="PROSITE" id="PS50850">
    <property type="entry name" value="MFS"/>
    <property type="match status" value="1"/>
</dbReference>
<evidence type="ECO:0000256" key="5">
    <source>
        <dbReference type="ARBA" id="ARBA00022692"/>
    </source>
</evidence>
<dbReference type="PANTHER" id="PTHR23502:SF132">
    <property type="entry name" value="POLYAMINE TRANSPORTER 2-RELATED"/>
    <property type="match status" value="1"/>
</dbReference>
<dbReference type="AlphaFoldDB" id="A0A317C1D9"/>
<evidence type="ECO:0000256" key="1">
    <source>
        <dbReference type="ARBA" id="ARBA00004651"/>
    </source>
</evidence>
<dbReference type="GO" id="GO:0005886">
    <property type="term" value="C:plasma membrane"/>
    <property type="evidence" value="ECO:0007669"/>
    <property type="project" value="UniProtKB-SubCell"/>
</dbReference>
<dbReference type="CDD" id="cd17320">
    <property type="entry name" value="MFS_MdfA_MDR_like"/>
    <property type="match status" value="1"/>
</dbReference>
<keyword evidence="5 8" id="KW-0812">Transmembrane</keyword>
<comment type="caution">
    <text evidence="10">The sequence shown here is derived from an EMBL/GenBank/DDBJ whole genome shotgun (WGS) entry which is preliminary data.</text>
</comment>
<comment type="subcellular location">
    <subcellularLocation>
        <location evidence="8">Cell inner membrane</location>
        <topology evidence="8">Multi-pass membrane protein</topology>
    </subcellularLocation>
    <subcellularLocation>
        <location evidence="1">Cell membrane</location>
        <topology evidence="1">Multi-pass membrane protein</topology>
    </subcellularLocation>
</comment>
<feature type="transmembrane region" description="Helical" evidence="8">
    <location>
        <begin position="256"/>
        <end position="274"/>
    </location>
</feature>
<dbReference type="Gene3D" id="1.20.1720.10">
    <property type="entry name" value="Multidrug resistance protein D"/>
    <property type="match status" value="1"/>
</dbReference>
<dbReference type="InterPro" id="IPR011701">
    <property type="entry name" value="MFS"/>
</dbReference>
<dbReference type="InterPro" id="IPR004812">
    <property type="entry name" value="Efflux_drug-R_Bcr/CmlA"/>
</dbReference>
<feature type="transmembrane region" description="Helical" evidence="8">
    <location>
        <begin position="16"/>
        <end position="35"/>
    </location>
</feature>
<dbReference type="InterPro" id="IPR020846">
    <property type="entry name" value="MFS_dom"/>
</dbReference>
<dbReference type="Proteomes" id="UP000245539">
    <property type="component" value="Unassembled WGS sequence"/>
</dbReference>
<evidence type="ECO:0000256" key="4">
    <source>
        <dbReference type="ARBA" id="ARBA00022475"/>
    </source>
</evidence>
<feature type="transmembrane region" description="Helical" evidence="8">
    <location>
        <begin position="141"/>
        <end position="163"/>
    </location>
</feature>
<keyword evidence="8" id="KW-0997">Cell inner membrane</keyword>
<keyword evidence="6 8" id="KW-1133">Transmembrane helix</keyword>
<feature type="transmembrane region" description="Helical" evidence="8">
    <location>
        <begin position="345"/>
        <end position="370"/>
    </location>
</feature>
<organism evidence="10 11">
    <name type="scientific">Leucothrix pacifica</name>
    <dbReference type="NCBI Taxonomy" id="1247513"/>
    <lineage>
        <taxon>Bacteria</taxon>
        <taxon>Pseudomonadati</taxon>
        <taxon>Pseudomonadota</taxon>
        <taxon>Gammaproteobacteria</taxon>
        <taxon>Thiotrichales</taxon>
        <taxon>Thiotrichaceae</taxon>
        <taxon>Leucothrix</taxon>
    </lineage>
</organism>
<feature type="domain" description="Major facilitator superfamily (MFS) profile" evidence="9">
    <location>
        <begin position="13"/>
        <end position="405"/>
    </location>
</feature>
<dbReference type="RefSeq" id="WP_109839904.1">
    <property type="nucleotide sequence ID" value="NZ_QGKM01000112.1"/>
</dbReference>
<dbReference type="OrthoDB" id="5670831at2"/>
<dbReference type="GO" id="GO:1990961">
    <property type="term" value="P:xenobiotic detoxification by transmembrane export across the plasma membrane"/>
    <property type="evidence" value="ECO:0007669"/>
    <property type="project" value="InterPro"/>
</dbReference>
<dbReference type="InterPro" id="IPR036259">
    <property type="entry name" value="MFS_trans_sf"/>
</dbReference>
<keyword evidence="4" id="KW-1003">Cell membrane</keyword>
<proteinExistence type="inferred from homology"/>
<reference evidence="10 11" key="1">
    <citation type="submission" date="2018-05" db="EMBL/GenBank/DDBJ databases">
        <title>Leucothrix arctica sp. nov., isolated from Arctic seawater.</title>
        <authorList>
            <person name="Choi A."/>
            <person name="Baek K."/>
        </authorList>
    </citation>
    <scope>NUCLEOTIDE SEQUENCE [LARGE SCALE GENOMIC DNA]</scope>
    <source>
        <strain evidence="10 11">JCM 18388</strain>
    </source>
</reference>
<dbReference type="NCBIfam" id="TIGR00710">
    <property type="entry name" value="efflux_Bcr_CflA"/>
    <property type="match status" value="1"/>
</dbReference>
<feature type="transmembrane region" description="Helical" evidence="8">
    <location>
        <begin position="286"/>
        <end position="307"/>
    </location>
</feature>
<feature type="transmembrane region" description="Helical" evidence="8">
    <location>
        <begin position="169"/>
        <end position="189"/>
    </location>
</feature>
<feature type="transmembrane region" description="Helical" evidence="8">
    <location>
        <begin position="376"/>
        <end position="396"/>
    </location>
</feature>
<protein>
    <recommendedName>
        <fullName evidence="8">Bcr/CflA family efflux transporter</fullName>
    </recommendedName>
</protein>
<feature type="transmembrane region" description="Helical" evidence="8">
    <location>
        <begin position="221"/>
        <end position="241"/>
    </location>
</feature>
<accession>A0A317C1D9</accession>
<dbReference type="Pfam" id="PF07690">
    <property type="entry name" value="MFS_1"/>
    <property type="match status" value="1"/>
</dbReference>
<sequence>MNQSPITSKAPSRIEFIILMSVIVAVDALAIDGILPALSHISHEFGISEGNDRQYIVTSIFIGYAFGVMLFGVASDSFGRKRPIYVGFIIFLIGTVITVFASSFSMLLAGRVLQGVGAAGPQVIPTAITRDMYKGRGMAEVMSLIMMVFLMVPAFAPLIGQGILMISSWQGIFIMLGVYASLAFVWFAIRQPETLPPEKRVPFSVKQISASVKEVFRNQPAVKYMVAEGLTFAAVLAYITMAQQVFQEHYQLGERFPLYFGGLALVMMLASFVNSQLVERLGMRLLVLRGAAVLFAASLIYLAIILLNDQSVPLWSFMLYAAMAYFCFGLLFGNMHSLAMEEVGHIAGVAASVVGSVSVLIATILGGIIGSFYNDSITPVVLGFGILMVPIIYISWSDKRDATAG</sequence>
<evidence type="ECO:0000313" key="10">
    <source>
        <dbReference type="EMBL" id="PWQ92167.1"/>
    </source>
</evidence>
<keyword evidence="7 8" id="KW-0472">Membrane</keyword>
<dbReference type="SUPFAM" id="SSF103473">
    <property type="entry name" value="MFS general substrate transporter"/>
    <property type="match status" value="1"/>
</dbReference>
<evidence type="ECO:0000256" key="7">
    <source>
        <dbReference type="ARBA" id="ARBA00023136"/>
    </source>
</evidence>
<keyword evidence="3 8" id="KW-0813">Transport</keyword>
<evidence type="ECO:0000256" key="8">
    <source>
        <dbReference type="RuleBase" id="RU365088"/>
    </source>
</evidence>
<name>A0A317C1D9_9GAMM</name>
<dbReference type="GO" id="GO:0042910">
    <property type="term" value="F:xenobiotic transmembrane transporter activity"/>
    <property type="evidence" value="ECO:0007669"/>
    <property type="project" value="InterPro"/>
</dbReference>